<feature type="transmembrane region" description="Helical" evidence="1">
    <location>
        <begin position="71"/>
        <end position="92"/>
    </location>
</feature>
<reference evidence="3" key="2">
    <citation type="submission" date="2025-09" db="UniProtKB">
        <authorList>
            <consortium name="Ensembl"/>
        </authorList>
    </citation>
    <scope>IDENTIFICATION</scope>
</reference>
<evidence type="ECO:0008006" key="5">
    <source>
        <dbReference type="Google" id="ProtNLM"/>
    </source>
</evidence>
<dbReference type="Ensembl" id="ENSSANT00000017470.1">
    <property type="protein sequence ID" value="ENSSANP00000016365.1"/>
    <property type="gene ID" value="ENSSANG00000008635.1"/>
</dbReference>
<keyword evidence="1" id="KW-0812">Transmembrane</keyword>
<sequence length="111" mass="12863">MKCSLGLFLLVCCVTLSLGVKHYGIRFSSAGLSLQCYKCEDYTGVRCAVQQVCSYEDACLYLHEKGLWMKFYIVTFLKLITTILYIYIYILLITKYITILYKCPSKLFSFK</sequence>
<evidence type="ECO:0000313" key="4">
    <source>
        <dbReference type="Proteomes" id="UP000472260"/>
    </source>
</evidence>
<evidence type="ECO:0000256" key="2">
    <source>
        <dbReference type="SAM" id="SignalP"/>
    </source>
</evidence>
<keyword evidence="1" id="KW-1133">Transmembrane helix</keyword>
<organism evidence="3 4">
    <name type="scientific">Sinocyclocheilus anshuiensis</name>
    <dbReference type="NCBI Taxonomy" id="1608454"/>
    <lineage>
        <taxon>Eukaryota</taxon>
        <taxon>Metazoa</taxon>
        <taxon>Chordata</taxon>
        <taxon>Craniata</taxon>
        <taxon>Vertebrata</taxon>
        <taxon>Euteleostomi</taxon>
        <taxon>Actinopterygii</taxon>
        <taxon>Neopterygii</taxon>
        <taxon>Teleostei</taxon>
        <taxon>Ostariophysi</taxon>
        <taxon>Cypriniformes</taxon>
        <taxon>Cyprinidae</taxon>
        <taxon>Cyprininae</taxon>
        <taxon>Sinocyclocheilus</taxon>
    </lineage>
</organism>
<evidence type="ECO:0000313" key="3">
    <source>
        <dbReference type="Ensembl" id="ENSSANP00000016365.1"/>
    </source>
</evidence>
<protein>
    <recommendedName>
        <fullName evidence="5">UPAR/Ly6 domain-containing protein</fullName>
    </recommendedName>
</protein>
<reference evidence="3" key="1">
    <citation type="submission" date="2025-08" db="UniProtKB">
        <authorList>
            <consortium name="Ensembl"/>
        </authorList>
    </citation>
    <scope>IDENTIFICATION</scope>
</reference>
<dbReference type="AlphaFoldDB" id="A0A671L8I1"/>
<evidence type="ECO:0000256" key="1">
    <source>
        <dbReference type="SAM" id="Phobius"/>
    </source>
</evidence>
<keyword evidence="4" id="KW-1185">Reference proteome</keyword>
<feature type="chain" id="PRO_5025690624" description="UPAR/Ly6 domain-containing protein" evidence="2">
    <location>
        <begin position="20"/>
        <end position="111"/>
    </location>
</feature>
<feature type="signal peptide" evidence="2">
    <location>
        <begin position="1"/>
        <end position="19"/>
    </location>
</feature>
<keyword evidence="2" id="KW-0732">Signal</keyword>
<keyword evidence="1" id="KW-0472">Membrane</keyword>
<accession>A0A671L8I1</accession>
<dbReference type="Proteomes" id="UP000472260">
    <property type="component" value="Unassembled WGS sequence"/>
</dbReference>
<proteinExistence type="predicted"/>
<name>A0A671L8I1_9TELE</name>